<organism evidence="1 2">
    <name type="scientific">Phakopsora pachyrhizi</name>
    <name type="common">Asian soybean rust disease fungus</name>
    <dbReference type="NCBI Taxonomy" id="170000"/>
    <lineage>
        <taxon>Eukaryota</taxon>
        <taxon>Fungi</taxon>
        <taxon>Dikarya</taxon>
        <taxon>Basidiomycota</taxon>
        <taxon>Pucciniomycotina</taxon>
        <taxon>Pucciniomycetes</taxon>
        <taxon>Pucciniales</taxon>
        <taxon>Phakopsoraceae</taxon>
        <taxon>Phakopsora</taxon>
    </lineage>
</organism>
<evidence type="ECO:0000313" key="1">
    <source>
        <dbReference type="EMBL" id="CAH7684129.1"/>
    </source>
</evidence>
<accession>A0AAV0BAM5</accession>
<keyword evidence="2" id="KW-1185">Reference proteome</keyword>
<dbReference type="AlphaFoldDB" id="A0AAV0BAM5"/>
<gene>
    <name evidence="1" type="ORF">PPACK8108_LOCUS18148</name>
</gene>
<evidence type="ECO:0000313" key="2">
    <source>
        <dbReference type="Proteomes" id="UP001153365"/>
    </source>
</evidence>
<dbReference type="EMBL" id="CALTRL010005206">
    <property type="protein sequence ID" value="CAH7684129.1"/>
    <property type="molecule type" value="Genomic_DNA"/>
</dbReference>
<proteinExistence type="predicted"/>
<dbReference type="Proteomes" id="UP001153365">
    <property type="component" value="Unassembled WGS sequence"/>
</dbReference>
<sequence>MSNLQNDPDFSYLNTLFIHEPIHTSFESTISYAETSKKSLYSHSTKATVRKQLASQLKWLFPWAKKTGEVSKSLSISDTDAKSKHLKNYSPTKLRNVERLIQFFFNPAVLEALDDETYNPVVQTLIEFIACPEKPKSYSEIKGMITLAYFVEFLIKEESLKFKEIYKEEIISYMLKEKFRFFARYTTLYRRAEILLTNQPQPKNFKESNIRRRLDDKKFVDWYFDHLKRLSKLQKDLANYPEEIKYFSDLQNAEKNKDVKMNEETLKWYESINSLIKSEFITHFMNEKYNFFYPKVKEELSKEVIKMNVKILMKSEEKNLITSKNYLQLFFFRAKKFLGKKSYLEKHPYYVKYIKKNL</sequence>
<reference evidence="1" key="1">
    <citation type="submission" date="2022-06" db="EMBL/GenBank/DDBJ databases">
        <authorList>
            <consortium name="SYNGENTA / RWTH Aachen University"/>
        </authorList>
    </citation>
    <scope>NUCLEOTIDE SEQUENCE</scope>
</reference>
<protein>
    <submittedName>
        <fullName evidence="1">Expressed protein</fullName>
    </submittedName>
</protein>
<comment type="caution">
    <text evidence="1">The sequence shown here is derived from an EMBL/GenBank/DDBJ whole genome shotgun (WGS) entry which is preliminary data.</text>
</comment>
<name>A0AAV0BAM5_PHAPC</name>